<dbReference type="AlphaFoldDB" id="A0A0F9T414"/>
<evidence type="ECO:0000313" key="1">
    <source>
        <dbReference type="EMBL" id="KKN75970.1"/>
    </source>
</evidence>
<gene>
    <name evidence="1" type="ORF">LCGC14_0375270</name>
</gene>
<name>A0A0F9T414_9ZZZZ</name>
<organism evidence="1">
    <name type="scientific">marine sediment metagenome</name>
    <dbReference type="NCBI Taxonomy" id="412755"/>
    <lineage>
        <taxon>unclassified sequences</taxon>
        <taxon>metagenomes</taxon>
        <taxon>ecological metagenomes</taxon>
    </lineage>
</organism>
<proteinExistence type="predicted"/>
<reference evidence="1" key="1">
    <citation type="journal article" date="2015" name="Nature">
        <title>Complex archaea that bridge the gap between prokaryotes and eukaryotes.</title>
        <authorList>
            <person name="Spang A."/>
            <person name="Saw J.H."/>
            <person name="Jorgensen S.L."/>
            <person name="Zaremba-Niedzwiedzka K."/>
            <person name="Martijn J."/>
            <person name="Lind A.E."/>
            <person name="van Eijk R."/>
            <person name="Schleper C."/>
            <person name="Guy L."/>
            <person name="Ettema T.J."/>
        </authorList>
    </citation>
    <scope>NUCLEOTIDE SEQUENCE</scope>
</reference>
<dbReference type="EMBL" id="LAZR01000301">
    <property type="protein sequence ID" value="KKN75970.1"/>
    <property type="molecule type" value="Genomic_DNA"/>
</dbReference>
<sequence length="233" mass="24523">MPAWFPAGDDSAAEEYYLKRARKFLGITDKKDVMWKWDDGATPGNKWERVVGSGGVVQVIGNRAGGVYNVVTGSNALSFFLAARAAGAGNYPAFLPTGANAKWYVATRIRMVTSPAADGAMGLFFRSPTGGVFRMNLGVEGAESVTKWAIKSIGGASVISDTNVDNGNFVVLEAYRKNNLTHLLINEVEEGTPADVFPAGIGGICMGGDGGTAVSAEGLFDWVAVMADSREAV</sequence>
<accession>A0A0F9T414</accession>
<protein>
    <submittedName>
        <fullName evidence="1">Uncharacterized protein</fullName>
    </submittedName>
</protein>
<comment type="caution">
    <text evidence="1">The sequence shown here is derived from an EMBL/GenBank/DDBJ whole genome shotgun (WGS) entry which is preliminary data.</text>
</comment>